<dbReference type="PANTHER" id="PTHR43054">
    <property type="match status" value="1"/>
</dbReference>
<dbReference type="InterPro" id="IPR000683">
    <property type="entry name" value="Gfo/Idh/MocA-like_OxRdtase_N"/>
</dbReference>
<dbReference type="AlphaFoldDB" id="A0A4Q2EIM3"/>
<proteinExistence type="predicted"/>
<comment type="caution">
    <text evidence="2">The sequence shown here is derived from an EMBL/GenBank/DDBJ whole genome shotgun (WGS) entry which is preliminary data.</text>
</comment>
<dbReference type="GO" id="GO:0000166">
    <property type="term" value="F:nucleotide binding"/>
    <property type="evidence" value="ECO:0007669"/>
    <property type="project" value="InterPro"/>
</dbReference>
<dbReference type="Gene3D" id="3.30.360.10">
    <property type="entry name" value="Dihydrodipicolinate Reductase, domain 2"/>
    <property type="match status" value="1"/>
</dbReference>
<dbReference type="Gene3D" id="3.40.50.720">
    <property type="entry name" value="NAD(P)-binding Rossmann-like Domain"/>
    <property type="match status" value="1"/>
</dbReference>
<sequence length="320" mass="33493">MLRFGIVGTNVISDWFAEAVASRADATVAAVYSRATASGDAFAQRHGIASATTHYEAMLDAVDAVYIASPIIAHHPQAMTALAAGRHVLVEKTMAGSAPQIAQIQSAAAASGLIAMEAVRSLYTPAYAAIRAGLDRLGTLRQASLSKQQYSSRYDAFRAGEILRAFDPALENSALDDIGVYVLQPALDLFGLHPDTADGASAYLHNGFEGAGTLTLGYPGTIVSVTWSKITHGVTPSVITGEDASLVIDDLAETGSVILRPRGGTPETLFAQTPPAPGNTMSGEIDAFLAQVASGVPDPHRTEVTLAARRLMDAHLARPR</sequence>
<dbReference type="InterPro" id="IPR036291">
    <property type="entry name" value="NAD(P)-bd_dom_sf"/>
</dbReference>
<dbReference type="Proteomes" id="UP000290624">
    <property type="component" value="Unassembled WGS sequence"/>
</dbReference>
<dbReference type="EMBL" id="PPCV01000003">
    <property type="protein sequence ID" value="RXW32576.1"/>
    <property type="molecule type" value="Genomic_DNA"/>
</dbReference>
<reference evidence="2 3" key="1">
    <citation type="submission" date="2018-01" db="EMBL/GenBank/DDBJ databases">
        <title>Lactibacter flavus gen. nov., sp. nov., a novel bacterium of the family Propionibacteriaceae isolated from raw milk and dairy products.</title>
        <authorList>
            <person name="Wenning M."/>
            <person name="Breitenwieser F."/>
            <person name="Huptas C."/>
            <person name="von Neubeck M."/>
            <person name="Busse H.-J."/>
            <person name="Scherer S."/>
        </authorList>
    </citation>
    <scope>NUCLEOTIDE SEQUENCE [LARGE SCALE GENOMIC DNA]</scope>
    <source>
        <strain evidence="2 3">VG341</strain>
    </source>
</reference>
<dbReference type="Pfam" id="PF01408">
    <property type="entry name" value="GFO_IDH_MocA"/>
    <property type="match status" value="1"/>
</dbReference>
<name>A0A4Q2EIM3_9ACTN</name>
<dbReference type="RefSeq" id="WP_129458186.1">
    <property type="nucleotide sequence ID" value="NZ_PPCV01000003.1"/>
</dbReference>
<evidence type="ECO:0000313" key="2">
    <source>
        <dbReference type="EMBL" id="RXW32576.1"/>
    </source>
</evidence>
<evidence type="ECO:0000313" key="3">
    <source>
        <dbReference type="Proteomes" id="UP000290624"/>
    </source>
</evidence>
<feature type="domain" description="Gfo/Idh/MocA-like oxidoreductase N-terminal" evidence="1">
    <location>
        <begin position="2"/>
        <end position="116"/>
    </location>
</feature>
<evidence type="ECO:0000259" key="1">
    <source>
        <dbReference type="Pfam" id="PF01408"/>
    </source>
</evidence>
<dbReference type="OrthoDB" id="179913at2"/>
<dbReference type="SUPFAM" id="SSF55347">
    <property type="entry name" value="Glyceraldehyde-3-phosphate dehydrogenase-like, C-terminal domain"/>
    <property type="match status" value="1"/>
</dbReference>
<dbReference type="PANTHER" id="PTHR43054:SF1">
    <property type="entry name" value="SCYLLO-INOSITOL 2-DEHYDROGENASE (NADP(+)) IOLU"/>
    <property type="match status" value="1"/>
</dbReference>
<keyword evidence="3" id="KW-1185">Reference proteome</keyword>
<accession>A0A4Q2EIM3</accession>
<dbReference type="SUPFAM" id="SSF51735">
    <property type="entry name" value="NAD(P)-binding Rossmann-fold domains"/>
    <property type="match status" value="1"/>
</dbReference>
<organism evidence="2 3">
    <name type="scientific">Propioniciclava flava</name>
    <dbReference type="NCBI Taxonomy" id="2072026"/>
    <lineage>
        <taxon>Bacteria</taxon>
        <taxon>Bacillati</taxon>
        <taxon>Actinomycetota</taxon>
        <taxon>Actinomycetes</taxon>
        <taxon>Propionibacteriales</taxon>
        <taxon>Propionibacteriaceae</taxon>
        <taxon>Propioniciclava</taxon>
    </lineage>
</organism>
<gene>
    <name evidence="2" type="ORF">C1706_05270</name>
</gene>
<protein>
    <recommendedName>
        <fullName evidence="1">Gfo/Idh/MocA-like oxidoreductase N-terminal domain-containing protein</fullName>
    </recommendedName>
</protein>